<dbReference type="CDD" id="cd06225">
    <property type="entry name" value="HAMP"/>
    <property type="match status" value="1"/>
</dbReference>
<dbReference type="Gene3D" id="1.10.287.130">
    <property type="match status" value="1"/>
</dbReference>
<dbReference type="Gene3D" id="6.10.340.10">
    <property type="match status" value="1"/>
</dbReference>
<dbReference type="SUPFAM" id="SSF55785">
    <property type="entry name" value="PYP-like sensor domain (PAS domain)"/>
    <property type="match status" value="1"/>
</dbReference>
<dbReference type="EMBL" id="WPHR01000008">
    <property type="protein sequence ID" value="MUZ73512.1"/>
    <property type="molecule type" value="Genomic_DNA"/>
</dbReference>
<reference evidence="14 17" key="1">
    <citation type="submission" date="2018-08" db="EMBL/GenBank/DDBJ databases">
        <title>Genome sequencing of Agrobacterium vitis strain ICMP 10754.</title>
        <authorList>
            <person name="Visnovsky S.B."/>
            <person name="Pitman A.R."/>
        </authorList>
    </citation>
    <scope>NUCLEOTIDE SEQUENCE [LARGE SCALE GENOMIC DNA]</scope>
    <source>
        <strain evidence="14 17">ICMP 10754</strain>
    </source>
</reference>
<dbReference type="PROSITE" id="PS50113">
    <property type="entry name" value="PAC"/>
    <property type="match status" value="1"/>
</dbReference>
<dbReference type="InterPro" id="IPR005467">
    <property type="entry name" value="His_kinase_dom"/>
</dbReference>
<dbReference type="EC" id="2.7.13.3" evidence="3"/>
<dbReference type="InterPro" id="IPR001789">
    <property type="entry name" value="Sig_transdc_resp-reg_receiver"/>
</dbReference>
<dbReference type="AlphaFoldDB" id="A0A368NZ32"/>
<dbReference type="SMART" id="SM00448">
    <property type="entry name" value="REC"/>
    <property type="match status" value="1"/>
</dbReference>
<evidence type="ECO:0000256" key="6">
    <source>
        <dbReference type="ARBA" id="ARBA00022777"/>
    </source>
</evidence>
<name>A0A368NZ32_AGRVI</name>
<comment type="caution">
    <text evidence="16">The sequence shown here is derived from an EMBL/GenBank/DDBJ whole genome shotgun (WGS) entry which is preliminary data.</text>
</comment>
<dbReference type="CDD" id="cd19410">
    <property type="entry name" value="HK9-like_sensor"/>
    <property type="match status" value="1"/>
</dbReference>
<dbReference type="PANTHER" id="PTHR43047:SF72">
    <property type="entry name" value="OSMOSENSING HISTIDINE PROTEIN KINASE SLN1"/>
    <property type="match status" value="1"/>
</dbReference>
<dbReference type="PROSITE" id="PS50112">
    <property type="entry name" value="PAS"/>
    <property type="match status" value="1"/>
</dbReference>
<dbReference type="CDD" id="cd00130">
    <property type="entry name" value="PAS"/>
    <property type="match status" value="1"/>
</dbReference>
<keyword evidence="8" id="KW-1133">Transmembrane helix</keyword>
<dbReference type="PROSITE" id="PS50109">
    <property type="entry name" value="HIS_KIN"/>
    <property type="match status" value="1"/>
</dbReference>
<evidence type="ECO:0000313" key="18">
    <source>
        <dbReference type="Proteomes" id="UP000440716"/>
    </source>
</evidence>
<evidence type="ECO:0000256" key="3">
    <source>
        <dbReference type="ARBA" id="ARBA00012438"/>
    </source>
</evidence>
<keyword evidence="8" id="KW-0812">Transmembrane</keyword>
<evidence type="ECO:0000256" key="1">
    <source>
        <dbReference type="ARBA" id="ARBA00000085"/>
    </source>
</evidence>
<dbReference type="GO" id="GO:0006355">
    <property type="term" value="P:regulation of DNA-templated transcription"/>
    <property type="evidence" value="ECO:0007669"/>
    <property type="project" value="InterPro"/>
</dbReference>
<dbReference type="SMART" id="SM00387">
    <property type="entry name" value="HATPase_c"/>
    <property type="match status" value="1"/>
</dbReference>
<dbReference type="CDD" id="cd00082">
    <property type="entry name" value="HisKA"/>
    <property type="match status" value="1"/>
</dbReference>
<evidence type="ECO:0000313" key="14">
    <source>
        <dbReference type="EMBL" id="KAA3529995.1"/>
    </source>
</evidence>
<dbReference type="Pfam" id="PF02518">
    <property type="entry name" value="HATPase_c"/>
    <property type="match status" value="1"/>
</dbReference>
<evidence type="ECO:0000259" key="9">
    <source>
        <dbReference type="PROSITE" id="PS50109"/>
    </source>
</evidence>
<dbReference type="SUPFAM" id="SSF47384">
    <property type="entry name" value="Homodimeric domain of signal transducing histidine kinase"/>
    <property type="match status" value="1"/>
</dbReference>
<dbReference type="Proteomes" id="UP000440716">
    <property type="component" value="Unassembled WGS sequence"/>
</dbReference>
<dbReference type="GeneID" id="60680558"/>
<sequence>MTDIPAKTVVSAHSRFRFLNQPLAVKGLIVIALPLACLLIALGSVFLADRESRKAENYVRVTFAIQQNILELHALLAEGASGVRGYLLTRDETFLAPYTKAVTELPAVFAAMRPLIIDAEQLERLNRMEPLVDKKLKGLASLMQGSVSNNQIPEALRQTLIANKAFLDELRLQIAEMRLREDALLAQRTAKADEIRALSQRITLLGAIAGVIGCIGAIVLMSKGIVRRVDRLKLAASRLAQGQSLRLSEHATDEIGELSSALEEASRLLTAREEALRESEERFRLLVDGVHDYGIFGLDADGNVVSWNAGAERIKGYRADEIIGQHFSRFYPPDHRDTLPLQEMAQAAAFGRVEDEGWRLRKDGSRFWANVVMTALRDKQGQLRGFSKITRDVTDRKRTEEALLTARRDAERASQAKSEFLSRMSHELRTPLNSVLGFAQILDMDIEDREMRESLAQILRAGRHLLSLIDEVLDIARIEAGRMELLIEPVGLDEIVTEAIALAAPLAEPKRLTIRVDMEAAGQTIVAVDRRRFLQVLLNLLSNAVKFNRDGGEIRLSAHCVTENIIAVDITDTGCGIADVDRDRLFKPFERLGTDRNATTGTGLGLALSVNLMRAMDGDLFLTESRATGSVFSIHIPVSHAPYAVTESVKTDEKRSMASGATGKATVLCIEDNLVNLNLIENLVRRRLKTRIIPAMLGGLGLTLAFEHHPDLILLDVDLPDMNGLSVLAALRADPRTQTTPVVVISADATEKTRMLAMEKGATQYLTKPLDVRRLMKTLDEALT</sequence>
<dbReference type="Proteomes" id="UP000477951">
    <property type="component" value="Unassembled WGS sequence"/>
</dbReference>
<evidence type="ECO:0000313" key="19">
    <source>
        <dbReference type="Proteomes" id="UP000477951"/>
    </source>
</evidence>
<reference evidence="18 19" key="2">
    <citation type="submission" date="2019-12" db="EMBL/GenBank/DDBJ databases">
        <title>Whole-genome sequencing of Allorhizobium vitis.</title>
        <authorList>
            <person name="Gan H.M."/>
            <person name="Szegedi E."/>
            <person name="Burr T."/>
            <person name="Savka M.A."/>
        </authorList>
    </citation>
    <scope>NUCLEOTIDE SEQUENCE [LARGE SCALE GENOMIC DNA]</scope>
    <source>
        <strain evidence="16 18">CG415</strain>
        <strain evidence="15 19">CG516</strain>
    </source>
</reference>
<feature type="domain" description="Response regulatory" evidence="10">
    <location>
        <begin position="666"/>
        <end position="783"/>
    </location>
</feature>
<dbReference type="InterPro" id="IPR001610">
    <property type="entry name" value="PAC"/>
</dbReference>
<dbReference type="InterPro" id="IPR003594">
    <property type="entry name" value="HATPase_dom"/>
</dbReference>
<evidence type="ECO:0000259" key="12">
    <source>
        <dbReference type="PROSITE" id="PS50113"/>
    </source>
</evidence>
<keyword evidence="6" id="KW-0418">Kinase</keyword>
<dbReference type="Pfam" id="PF00989">
    <property type="entry name" value="PAS"/>
    <property type="match status" value="1"/>
</dbReference>
<evidence type="ECO:0000256" key="8">
    <source>
        <dbReference type="SAM" id="Phobius"/>
    </source>
</evidence>
<dbReference type="RefSeq" id="WP_060717275.1">
    <property type="nucleotide sequence ID" value="NZ_CP055266.1"/>
</dbReference>
<feature type="domain" description="PAC" evidence="12">
    <location>
        <begin position="353"/>
        <end position="405"/>
    </location>
</feature>
<keyword evidence="5" id="KW-0808">Transferase</keyword>
<dbReference type="EMBL" id="QUSG01000002">
    <property type="protein sequence ID" value="KAA3529995.1"/>
    <property type="molecule type" value="Genomic_DNA"/>
</dbReference>
<dbReference type="SMART" id="SM00091">
    <property type="entry name" value="PAS"/>
    <property type="match status" value="1"/>
</dbReference>
<feature type="modified residue" description="4-aspartylphosphate" evidence="7">
    <location>
        <position position="716"/>
    </location>
</feature>
<evidence type="ECO:0000313" key="16">
    <source>
        <dbReference type="EMBL" id="MVA54835.1"/>
    </source>
</evidence>
<dbReference type="GO" id="GO:0009927">
    <property type="term" value="F:histidine phosphotransfer kinase activity"/>
    <property type="evidence" value="ECO:0007669"/>
    <property type="project" value="TreeGrafter"/>
</dbReference>
<dbReference type="InterPro" id="IPR007891">
    <property type="entry name" value="CHASE3"/>
</dbReference>
<evidence type="ECO:0000256" key="5">
    <source>
        <dbReference type="ARBA" id="ARBA00022679"/>
    </source>
</evidence>
<accession>A0A368NZ32</accession>
<evidence type="ECO:0000313" key="15">
    <source>
        <dbReference type="EMBL" id="MUZ73512.1"/>
    </source>
</evidence>
<dbReference type="Pfam" id="PF00512">
    <property type="entry name" value="HisKA"/>
    <property type="match status" value="1"/>
</dbReference>
<evidence type="ECO:0000259" key="10">
    <source>
        <dbReference type="PROSITE" id="PS50110"/>
    </source>
</evidence>
<dbReference type="PRINTS" id="PR00344">
    <property type="entry name" value="BCTRLSENSOR"/>
</dbReference>
<dbReference type="Gene3D" id="3.40.50.2300">
    <property type="match status" value="1"/>
</dbReference>
<dbReference type="InterPro" id="IPR036890">
    <property type="entry name" value="HATPase_C_sf"/>
</dbReference>
<keyword evidence="8" id="KW-0472">Membrane</keyword>
<dbReference type="EMBL" id="WPHU01000001">
    <property type="protein sequence ID" value="MVA54835.1"/>
    <property type="molecule type" value="Genomic_DNA"/>
</dbReference>
<evidence type="ECO:0000313" key="17">
    <source>
        <dbReference type="Proteomes" id="UP000436911"/>
    </source>
</evidence>
<dbReference type="SUPFAM" id="SSF55874">
    <property type="entry name" value="ATPase domain of HSP90 chaperone/DNA topoisomerase II/histidine kinase"/>
    <property type="match status" value="1"/>
</dbReference>
<dbReference type="InterPro" id="IPR003661">
    <property type="entry name" value="HisK_dim/P_dom"/>
</dbReference>
<organism evidence="16 18">
    <name type="scientific">Agrobacterium vitis</name>
    <name type="common">Rhizobium vitis</name>
    <dbReference type="NCBI Taxonomy" id="373"/>
    <lineage>
        <taxon>Bacteria</taxon>
        <taxon>Pseudomonadati</taxon>
        <taxon>Pseudomonadota</taxon>
        <taxon>Alphaproteobacteria</taxon>
        <taxon>Hyphomicrobiales</taxon>
        <taxon>Rhizobiaceae</taxon>
        <taxon>Rhizobium/Agrobacterium group</taxon>
        <taxon>Agrobacterium</taxon>
    </lineage>
</organism>
<dbReference type="PROSITE" id="PS50885">
    <property type="entry name" value="HAMP"/>
    <property type="match status" value="1"/>
</dbReference>
<feature type="transmembrane region" description="Helical" evidence="8">
    <location>
        <begin position="23"/>
        <end position="48"/>
    </location>
</feature>
<dbReference type="InterPro" id="IPR003660">
    <property type="entry name" value="HAMP_dom"/>
</dbReference>
<dbReference type="Gene3D" id="3.30.565.10">
    <property type="entry name" value="Histidine kinase-like ATPase, C-terminal domain"/>
    <property type="match status" value="1"/>
</dbReference>
<dbReference type="SMART" id="SM00086">
    <property type="entry name" value="PAC"/>
    <property type="match status" value="1"/>
</dbReference>
<dbReference type="InterPro" id="IPR000014">
    <property type="entry name" value="PAS"/>
</dbReference>
<comment type="subcellular location">
    <subcellularLocation>
        <location evidence="2">Membrane</location>
    </subcellularLocation>
</comment>
<dbReference type="InterPro" id="IPR011006">
    <property type="entry name" value="CheY-like_superfamily"/>
</dbReference>
<feature type="domain" description="HAMP" evidence="13">
    <location>
        <begin position="223"/>
        <end position="274"/>
    </location>
</feature>
<feature type="transmembrane region" description="Helical" evidence="8">
    <location>
        <begin position="202"/>
        <end position="221"/>
    </location>
</feature>
<dbReference type="Pfam" id="PF05227">
    <property type="entry name" value="CHASE3"/>
    <property type="match status" value="1"/>
</dbReference>
<feature type="domain" description="PAS" evidence="11">
    <location>
        <begin position="279"/>
        <end position="339"/>
    </location>
</feature>
<evidence type="ECO:0000259" key="11">
    <source>
        <dbReference type="PROSITE" id="PS50112"/>
    </source>
</evidence>
<dbReference type="InterPro" id="IPR013767">
    <property type="entry name" value="PAS_fold"/>
</dbReference>
<dbReference type="PROSITE" id="PS50110">
    <property type="entry name" value="RESPONSE_REGULATORY"/>
    <property type="match status" value="1"/>
</dbReference>
<dbReference type="NCBIfam" id="TIGR00229">
    <property type="entry name" value="sensory_box"/>
    <property type="match status" value="1"/>
</dbReference>
<dbReference type="GO" id="GO:0000155">
    <property type="term" value="F:phosphorelay sensor kinase activity"/>
    <property type="evidence" value="ECO:0007669"/>
    <property type="project" value="InterPro"/>
</dbReference>
<evidence type="ECO:0000256" key="4">
    <source>
        <dbReference type="ARBA" id="ARBA00022553"/>
    </source>
</evidence>
<dbReference type="InterPro" id="IPR004358">
    <property type="entry name" value="Sig_transdc_His_kin-like_C"/>
</dbReference>
<dbReference type="InterPro" id="IPR036097">
    <property type="entry name" value="HisK_dim/P_sf"/>
</dbReference>
<protein>
    <recommendedName>
        <fullName evidence="3">histidine kinase</fullName>
        <ecNumber evidence="3">2.7.13.3</ecNumber>
    </recommendedName>
</protein>
<dbReference type="Proteomes" id="UP000436911">
    <property type="component" value="Unassembled WGS sequence"/>
</dbReference>
<evidence type="ECO:0000256" key="2">
    <source>
        <dbReference type="ARBA" id="ARBA00004370"/>
    </source>
</evidence>
<proteinExistence type="predicted"/>
<feature type="domain" description="Histidine kinase" evidence="9">
    <location>
        <begin position="423"/>
        <end position="640"/>
    </location>
</feature>
<dbReference type="SUPFAM" id="SSF52172">
    <property type="entry name" value="CheY-like"/>
    <property type="match status" value="1"/>
</dbReference>
<comment type="catalytic activity">
    <reaction evidence="1">
        <text>ATP + protein L-histidine = ADP + protein N-phospho-L-histidine.</text>
        <dbReference type="EC" id="2.7.13.3"/>
    </reaction>
</comment>
<dbReference type="SMART" id="SM00388">
    <property type="entry name" value="HisKA"/>
    <property type="match status" value="1"/>
</dbReference>
<dbReference type="PANTHER" id="PTHR43047">
    <property type="entry name" value="TWO-COMPONENT HISTIDINE PROTEIN KINASE"/>
    <property type="match status" value="1"/>
</dbReference>
<dbReference type="GO" id="GO:0005886">
    <property type="term" value="C:plasma membrane"/>
    <property type="evidence" value="ECO:0007669"/>
    <property type="project" value="TreeGrafter"/>
</dbReference>
<dbReference type="InterPro" id="IPR035965">
    <property type="entry name" value="PAS-like_dom_sf"/>
</dbReference>
<dbReference type="OrthoDB" id="9789782at2"/>
<gene>
    <name evidence="14" type="ORF">DXT89_04330</name>
    <name evidence="16" type="ORF">GOZ88_01795</name>
    <name evidence="15" type="ORF">GOZ90_12560</name>
</gene>
<dbReference type="Pfam" id="PF00072">
    <property type="entry name" value="Response_reg"/>
    <property type="match status" value="1"/>
</dbReference>
<dbReference type="InterPro" id="IPR000700">
    <property type="entry name" value="PAS-assoc_C"/>
</dbReference>
<evidence type="ECO:0000256" key="7">
    <source>
        <dbReference type="PROSITE-ProRule" id="PRU00169"/>
    </source>
</evidence>
<dbReference type="Gene3D" id="3.30.450.20">
    <property type="entry name" value="PAS domain"/>
    <property type="match status" value="1"/>
</dbReference>
<evidence type="ECO:0000259" key="13">
    <source>
        <dbReference type="PROSITE" id="PS50885"/>
    </source>
</evidence>
<keyword evidence="4 7" id="KW-0597">Phosphoprotein</keyword>